<keyword evidence="3" id="KW-0809">Transit peptide</keyword>
<keyword evidence="5" id="KW-0143">Chaperone</keyword>
<dbReference type="GO" id="GO:0005739">
    <property type="term" value="C:mitochondrion"/>
    <property type="evidence" value="ECO:0007669"/>
    <property type="project" value="UniProtKB-SubCell"/>
</dbReference>
<feature type="region of interest" description="Disordered" evidence="6">
    <location>
        <begin position="45"/>
        <end position="85"/>
    </location>
</feature>
<evidence type="ECO:0000256" key="3">
    <source>
        <dbReference type="ARBA" id="ARBA00022946"/>
    </source>
</evidence>
<evidence type="ECO:0000256" key="2">
    <source>
        <dbReference type="ARBA" id="ARBA00008231"/>
    </source>
</evidence>
<evidence type="ECO:0000256" key="4">
    <source>
        <dbReference type="ARBA" id="ARBA00023128"/>
    </source>
</evidence>
<accession>A0A8H4EFD5</accession>
<dbReference type="SUPFAM" id="SSF160909">
    <property type="entry name" value="ATP12-like"/>
    <property type="match status" value="1"/>
</dbReference>
<evidence type="ECO:0000313" key="8">
    <source>
        <dbReference type="Proteomes" id="UP000653565"/>
    </source>
</evidence>
<gene>
    <name evidence="7" type="ORF">CNMCM6805_002893</name>
</gene>
<dbReference type="AlphaFoldDB" id="A0A8H4EFD5"/>
<protein>
    <recommendedName>
        <fullName evidence="9">ATP12 chaperone protein</fullName>
    </recommendedName>
</protein>
<dbReference type="InterPro" id="IPR011419">
    <property type="entry name" value="ATP12_ATP_synth-F1-assembly"/>
</dbReference>
<evidence type="ECO:0000256" key="1">
    <source>
        <dbReference type="ARBA" id="ARBA00004173"/>
    </source>
</evidence>
<proteinExistence type="inferred from homology"/>
<comment type="subcellular location">
    <subcellularLocation>
        <location evidence="1">Mitochondrion</location>
    </subcellularLocation>
</comment>
<dbReference type="Gene3D" id="3.30.2180.10">
    <property type="entry name" value="ATP12-like"/>
    <property type="match status" value="1"/>
</dbReference>
<dbReference type="EMBL" id="JAAAPX010000179">
    <property type="protein sequence ID" value="KAF4227446.1"/>
    <property type="molecule type" value="Genomic_DNA"/>
</dbReference>
<reference evidence="7" key="1">
    <citation type="journal article" date="2020" name="bioRxiv">
        <title>Genomic and phenotypic heterogeneity of clinical isolates of the human pathogens Aspergillus fumigatus, Aspergillus lentulus and Aspergillus fumigatiaffinis.</title>
        <authorList>
            <person name="dos Santos R.A.C."/>
            <person name="Steenwyk J.L."/>
            <person name="Rivero-Menendez O."/>
            <person name="Mead M.E."/>
            <person name="Silva L.P."/>
            <person name="Bastos R.W."/>
            <person name="Alastruey-Izquierdo A."/>
            <person name="Goldman G.H."/>
            <person name="Rokas A."/>
        </authorList>
    </citation>
    <scope>NUCLEOTIDE SEQUENCE</scope>
    <source>
        <strain evidence="7">CNM-CM6805</strain>
    </source>
</reference>
<feature type="compositionally biased region" description="Basic and acidic residues" evidence="6">
    <location>
        <begin position="63"/>
        <end position="73"/>
    </location>
</feature>
<feature type="compositionally biased region" description="Pro residues" evidence="6">
    <location>
        <begin position="49"/>
        <end position="58"/>
    </location>
</feature>
<dbReference type="PANTHER" id="PTHR21013">
    <property type="entry name" value="ATP SYNTHASE MITOCHONDRIAL F1 COMPLEX ASSEMBLY FACTOR 2/ATP12 PROTEIN, MITOCHONDRIAL PRECURSOR"/>
    <property type="match status" value="1"/>
</dbReference>
<dbReference type="Pfam" id="PF07542">
    <property type="entry name" value="ATP12"/>
    <property type="match status" value="1"/>
</dbReference>
<organism evidence="7 8">
    <name type="scientific">Aspergillus fumigatiaffinis</name>
    <dbReference type="NCBI Taxonomy" id="340414"/>
    <lineage>
        <taxon>Eukaryota</taxon>
        <taxon>Fungi</taxon>
        <taxon>Dikarya</taxon>
        <taxon>Ascomycota</taxon>
        <taxon>Pezizomycotina</taxon>
        <taxon>Eurotiomycetes</taxon>
        <taxon>Eurotiomycetidae</taxon>
        <taxon>Eurotiales</taxon>
        <taxon>Aspergillaceae</taxon>
        <taxon>Aspergillus</taxon>
        <taxon>Aspergillus subgen. Fumigati</taxon>
    </lineage>
</organism>
<dbReference type="GO" id="GO:0033615">
    <property type="term" value="P:mitochondrial proton-transporting ATP synthase complex assembly"/>
    <property type="evidence" value="ECO:0007669"/>
    <property type="project" value="TreeGrafter"/>
</dbReference>
<keyword evidence="8" id="KW-1185">Reference proteome</keyword>
<evidence type="ECO:0000256" key="6">
    <source>
        <dbReference type="SAM" id="MobiDB-lite"/>
    </source>
</evidence>
<dbReference type="InterPro" id="IPR023335">
    <property type="entry name" value="ATP12_ortho_dom_sf"/>
</dbReference>
<dbReference type="Proteomes" id="UP000653565">
    <property type="component" value="Unassembled WGS sequence"/>
</dbReference>
<comment type="similarity">
    <text evidence="2">Belongs to the ATP12 family.</text>
</comment>
<sequence length="397" mass="43760">MPTLPRAAFPVLSCRLISAVGQRGATTSCRTFHAISQKAAVAHPITAHGPPPKAPSPAPEFGRPTEEGKDVNDAGKPQLQVSKPSSTLEKRFWKNVDVRKKPGTSPFLFRGLLTSAPPYIKLTFSSVPSCVDGEYQVLLDTRPIRTPTKDILSIPSTKPHLAHAIALEWDVMTSARQALKNHLIPLTSLTARAGDIAQEDARGETTTRDQIVKLAMRYLDTDTLLCWVPERNPYAGEGSEENGERPESLREAQMRVAKDIIAFLGTKVWPGADIVPILDADSILPVSQPRATTDIIKQWVSSLRPHDLAALERGIVASKSLLVAVRLVVEWSENFRHLQRSGQKKFGIEEAAEASSLEVRWQTDMWGEVEDTHDVDKEDLRRQLGSVIVVISGETRE</sequence>
<dbReference type="OrthoDB" id="5322896at2759"/>
<evidence type="ECO:0008006" key="9">
    <source>
        <dbReference type="Google" id="ProtNLM"/>
    </source>
</evidence>
<evidence type="ECO:0000313" key="7">
    <source>
        <dbReference type="EMBL" id="KAF4227446.1"/>
    </source>
</evidence>
<dbReference type="InterPro" id="IPR042272">
    <property type="entry name" value="ATP12_ATP_synth-F1-assembly_N"/>
</dbReference>
<keyword evidence="4" id="KW-0496">Mitochondrion</keyword>
<name>A0A8H4EFD5_9EURO</name>
<evidence type="ECO:0000256" key="5">
    <source>
        <dbReference type="ARBA" id="ARBA00023186"/>
    </source>
</evidence>
<dbReference type="PANTHER" id="PTHR21013:SF10">
    <property type="entry name" value="ATP SYNTHASE MITOCHONDRIAL F1 COMPLEX ASSEMBLY FACTOR 2"/>
    <property type="match status" value="1"/>
</dbReference>
<dbReference type="Gene3D" id="1.10.3580.10">
    <property type="entry name" value="ATP12 ATPase"/>
    <property type="match status" value="1"/>
</dbReference>
<reference evidence="7" key="2">
    <citation type="submission" date="2020-04" db="EMBL/GenBank/DDBJ databases">
        <authorList>
            <person name="Santos R.A.C."/>
            <person name="Steenwyk J.L."/>
            <person name="Rivero-Menendez O."/>
            <person name="Mead M.E."/>
            <person name="Silva L.P."/>
            <person name="Bastos R.W."/>
            <person name="Alastruey-Izquierdo A."/>
            <person name="Goldman G.H."/>
            <person name="Rokas A."/>
        </authorList>
    </citation>
    <scope>NUCLEOTIDE SEQUENCE</scope>
    <source>
        <strain evidence="7">CNM-CM6805</strain>
    </source>
</reference>
<comment type="caution">
    <text evidence="7">The sequence shown here is derived from an EMBL/GenBank/DDBJ whole genome shotgun (WGS) entry which is preliminary data.</text>
</comment>